<gene>
    <name evidence="2" type="primary">g7790</name>
    <name evidence="2" type="ORF">VP750_LOCUS6671</name>
</gene>
<organism evidence="2 3">
    <name type="scientific">Coccomyxa viridis</name>
    <dbReference type="NCBI Taxonomy" id="1274662"/>
    <lineage>
        <taxon>Eukaryota</taxon>
        <taxon>Viridiplantae</taxon>
        <taxon>Chlorophyta</taxon>
        <taxon>core chlorophytes</taxon>
        <taxon>Trebouxiophyceae</taxon>
        <taxon>Trebouxiophyceae incertae sedis</taxon>
        <taxon>Coccomyxaceae</taxon>
        <taxon>Coccomyxa</taxon>
    </lineage>
</organism>
<dbReference type="Proteomes" id="UP001497392">
    <property type="component" value="Unassembled WGS sequence"/>
</dbReference>
<evidence type="ECO:0000313" key="3">
    <source>
        <dbReference type="Proteomes" id="UP001497392"/>
    </source>
</evidence>
<accession>A0ABP1G5A6</accession>
<comment type="caution">
    <text evidence="2">The sequence shown here is derived from an EMBL/GenBank/DDBJ whole genome shotgun (WGS) entry which is preliminary data.</text>
</comment>
<protein>
    <submittedName>
        <fullName evidence="2">G7790 protein</fullName>
    </submittedName>
</protein>
<feature type="region of interest" description="Disordered" evidence="1">
    <location>
        <begin position="60"/>
        <end position="120"/>
    </location>
</feature>
<feature type="compositionally biased region" description="Acidic residues" evidence="1">
    <location>
        <begin position="89"/>
        <end position="98"/>
    </location>
</feature>
<dbReference type="EMBL" id="CAXHTA020000012">
    <property type="protein sequence ID" value="CAL5225012.1"/>
    <property type="molecule type" value="Genomic_DNA"/>
</dbReference>
<proteinExistence type="predicted"/>
<keyword evidence="3" id="KW-1185">Reference proteome</keyword>
<reference evidence="2 3" key="1">
    <citation type="submission" date="2024-06" db="EMBL/GenBank/DDBJ databases">
        <authorList>
            <person name="Kraege A."/>
            <person name="Thomma B."/>
        </authorList>
    </citation>
    <scope>NUCLEOTIDE SEQUENCE [LARGE SCALE GENOMIC DNA]</scope>
</reference>
<evidence type="ECO:0000313" key="2">
    <source>
        <dbReference type="EMBL" id="CAL5225012.1"/>
    </source>
</evidence>
<sequence length="184" mass="20078">MSVTFRLHNRQRLCDICRDPKRCAKGSLGVLADTQTACQRHARKHHGGAAIQAVLKEAEEYDDQDSEGIGERAPSAEGEPAVLTRPCEEVEAAQDEEAGSSRGDFPVFDSPRSGKRKRGMSGVYRPLGKIFSESYQALMEGCQGEMVLKDRQIKGLQKELGLIKQTLGTTHSEGAHAENTALPV</sequence>
<name>A0ABP1G5A6_9CHLO</name>
<evidence type="ECO:0000256" key="1">
    <source>
        <dbReference type="SAM" id="MobiDB-lite"/>
    </source>
</evidence>